<dbReference type="Pfam" id="PF08482">
    <property type="entry name" value="HrpB_C"/>
    <property type="match status" value="1"/>
</dbReference>
<dbReference type="Pfam" id="PF24473">
    <property type="entry name" value="CON_HrpB"/>
    <property type="match status" value="1"/>
</dbReference>
<keyword evidence="2" id="KW-0378">Hydrolase</keyword>
<dbReference type="PROSITE" id="PS51194">
    <property type="entry name" value="HELICASE_CTER"/>
    <property type="match status" value="1"/>
</dbReference>
<evidence type="ECO:0000256" key="2">
    <source>
        <dbReference type="ARBA" id="ARBA00022801"/>
    </source>
</evidence>
<feature type="domain" description="Helicase C-terminal" evidence="6">
    <location>
        <begin position="205"/>
        <end position="378"/>
    </location>
</feature>
<dbReference type="CDD" id="cd17990">
    <property type="entry name" value="DEXHc_HrpB"/>
    <property type="match status" value="1"/>
</dbReference>
<dbReference type="NCBIfam" id="TIGR01970">
    <property type="entry name" value="DEAH_box_HrpB"/>
    <property type="match status" value="1"/>
</dbReference>
<dbReference type="InterPro" id="IPR027417">
    <property type="entry name" value="P-loop_NTPase"/>
</dbReference>
<evidence type="ECO:0000313" key="7">
    <source>
        <dbReference type="EMBL" id="MBD8489253.1"/>
    </source>
</evidence>
<keyword evidence="8" id="KW-1185">Reference proteome</keyword>
<dbReference type="SUPFAM" id="SSF52540">
    <property type="entry name" value="P-loop containing nucleoside triphosphate hydrolases"/>
    <property type="match status" value="1"/>
</dbReference>
<keyword evidence="1" id="KW-0547">Nucleotide-binding</keyword>
<dbReference type="Proteomes" id="UP000647133">
    <property type="component" value="Unassembled WGS sequence"/>
</dbReference>
<evidence type="ECO:0000256" key="3">
    <source>
        <dbReference type="ARBA" id="ARBA00022806"/>
    </source>
</evidence>
<evidence type="ECO:0000259" key="6">
    <source>
        <dbReference type="PROSITE" id="PS51194"/>
    </source>
</evidence>
<dbReference type="Pfam" id="PF00270">
    <property type="entry name" value="DEAD"/>
    <property type="match status" value="1"/>
</dbReference>
<dbReference type="GO" id="GO:0004386">
    <property type="term" value="F:helicase activity"/>
    <property type="evidence" value="ECO:0007669"/>
    <property type="project" value="UniProtKB-KW"/>
</dbReference>
<dbReference type="InterPro" id="IPR010225">
    <property type="entry name" value="HrpB"/>
</dbReference>
<organism evidence="7 8">
    <name type="scientific">Echinicola arenosa</name>
    <dbReference type="NCBI Taxonomy" id="2774144"/>
    <lineage>
        <taxon>Bacteria</taxon>
        <taxon>Pseudomonadati</taxon>
        <taxon>Bacteroidota</taxon>
        <taxon>Cytophagia</taxon>
        <taxon>Cytophagales</taxon>
        <taxon>Cyclobacteriaceae</taxon>
        <taxon>Echinicola</taxon>
    </lineage>
</organism>
<name>A0ABR9AKB3_9BACT</name>
<dbReference type="InterPro" id="IPR011545">
    <property type="entry name" value="DEAD/DEAH_box_helicase_dom"/>
</dbReference>
<gene>
    <name evidence="7" type="primary">hrpB</name>
    <name evidence="7" type="ORF">IFO69_10900</name>
</gene>
<dbReference type="InterPro" id="IPR007502">
    <property type="entry name" value="Helicase-assoc_dom"/>
</dbReference>
<evidence type="ECO:0000256" key="4">
    <source>
        <dbReference type="ARBA" id="ARBA00022840"/>
    </source>
</evidence>
<feature type="domain" description="Helicase ATP-binding" evidence="5">
    <location>
        <begin position="20"/>
        <end position="184"/>
    </location>
</feature>
<proteinExistence type="predicted"/>
<dbReference type="InterPro" id="IPR049614">
    <property type="entry name" value="HrpB_DEXH"/>
</dbReference>
<evidence type="ECO:0000256" key="1">
    <source>
        <dbReference type="ARBA" id="ARBA00022741"/>
    </source>
</evidence>
<dbReference type="PIRSF" id="PIRSF005496">
    <property type="entry name" value="ATP_hel_hrpB"/>
    <property type="match status" value="1"/>
</dbReference>
<accession>A0ABR9AKB3</accession>
<dbReference type="PANTHER" id="PTHR43519:SF1">
    <property type="entry name" value="ATP-DEPENDENT RNA HELICASE HRPB"/>
    <property type="match status" value="1"/>
</dbReference>
<dbReference type="SMART" id="SM00487">
    <property type="entry name" value="DEXDc"/>
    <property type="match status" value="1"/>
</dbReference>
<dbReference type="PANTHER" id="PTHR43519">
    <property type="entry name" value="ATP-DEPENDENT RNA HELICASE HRPB"/>
    <property type="match status" value="1"/>
</dbReference>
<dbReference type="RefSeq" id="WP_192010137.1">
    <property type="nucleotide sequence ID" value="NZ_JACYTQ010000003.1"/>
</dbReference>
<dbReference type="Pfam" id="PF00271">
    <property type="entry name" value="Helicase_C"/>
    <property type="match status" value="1"/>
</dbReference>
<comment type="caution">
    <text evidence="7">The sequence shown here is derived from an EMBL/GenBank/DDBJ whole genome shotgun (WGS) entry which is preliminary data.</text>
</comment>
<evidence type="ECO:0000259" key="5">
    <source>
        <dbReference type="PROSITE" id="PS51192"/>
    </source>
</evidence>
<evidence type="ECO:0000313" key="8">
    <source>
        <dbReference type="Proteomes" id="UP000647133"/>
    </source>
</evidence>
<dbReference type="SMART" id="SM00490">
    <property type="entry name" value="HELICc"/>
    <property type="match status" value="1"/>
</dbReference>
<dbReference type="CDD" id="cd18791">
    <property type="entry name" value="SF2_C_RHA"/>
    <property type="match status" value="1"/>
</dbReference>
<dbReference type="InterPro" id="IPR014001">
    <property type="entry name" value="Helicase_ATP-bd"/>
</dbReference>
<dbReference type="InterPro" id="IPR056329">
    <property type="entry name" value="CON_HrpB"/>
</dbReference>
<dbReference type="InterPro" id="IPR001650">
    <property type="entry name" value="Helicase_C-like"/>
</dbReference>
<dbReference type="PROSITE" id="PS51192">
    <property type="entry name" value="HELICASE_ATP_BIND_1"/>
    <property type="match status" value="1"/>
</dbReference>
<dbReference type="SMART" id="SM00847">
    <property type="entry name" value="HA2"/>
    <property type="match status" value="1"/>
</dbReference>
<sequence>MAFDPSKINLPVVDIIPQVQQQLENNNSLILHAPPGAGKSTLVPLTLMDMDWLKGKKILMLEPRRLATKSIAMRMADLLGEKVGDRVGYRIRFESKATDNTQIEVLTEGIMTRMIHHDNALEDVGLVIFDEFHERNIHADVAMALCREVQQILRPDLRIMVMSATLDMPQLSNLLQAPIVESKGRQYPVEIFHTQDADEWTLPELISETVLIASKKDSGDILAFLPGQREIKKTEEILQKKLPGFAICPLFGQLSPQKQQQAIMPHPARKRKVVLATSIAETSLTIEGISIVVDSGFGRTSKFDPKSGLSRLETVKISKDSADQRAGRAGRLGPGKCYRLWTKATEDRMQAFRVPEIMEADLASLCLDLVQWGIKDIPNMTWLTPPPSGALAQAQDLLQQLGAVEEDKLTPHGEQLRELPCHPRIAHMLLMAKEDGHLALATDIAAILEERDPLPKDSGTDINLRVEKLRRHRSVNKQGRGFDKIEKVAQNYRRLFDIKEENTVFDPFESGLILTYAYPERIAHARPGNNAQFKMTNGKIAMMHHKDDLAHEAWLSVAHVDARDGMGKIFMAAPLNPRDLAHMVKEKDVVSWDSRKGEIVAERQWRIGHIVLQSKPIIDVDPDLVMEALMDAIKMEGNRFLDFNEKVQQWQNRVNSLHIWNPEENWPDVSTSTLLKSPNWIAPYLMDLDTADELKKLNLHEILQHDLPFDLQQKLDELAPEKLTVPSGSNIKIIYQKDGEPPILAVRLQEVFGLMDTPKVNGGRIGVIMHLLSPGFKPVQVTSDLRSFWKNTYFEVKKEMKRRYPKHYWPDNPLDAEAVRGVKRNQ</sequence>
<dbReference type="Gene3D" id="3.40.50.300">
    <property type="entry name" value="P-loop containing nucleotide triphosphate hydrolases"/>
    <property type="match status" value="2"/>
</dbReference>
<keyword evidence="3 7" id="KW-0347">Helicase</keyword>
<dbReference type="InterPro" id="IPR013689">
    <property type="entry name" value="RNA_helicase_ATP-dep_HrpB_C"/>
</dbReference>
<keyword evidence="4" id="KW-0067">ATP-binding</keyword>
<reference evidence="7 8" key="1">
    <citation type="submission" date="2020-09" db="EMBL/GenBank/DDBJ databases">
        <title>Echinicola sp. CAU 1574 isolated from sand of Sido Beach.</title>
        <authorList>
            <person name="Kim W."/>
        </authorList>
    </citation>
    <scope>NUCLEOTIDE SEQUENCE [LARGE SCALE GENOMIC DNA]</scope>
    <source>
        <strain evidence="7 8">CAU 1574</strain>
    </source>
</reference>
<protein>
    <submittedName>
        <fullName evidence="7">ATP-dependent helicase HrpB</fullName>
    </submittedName>
</protein>
<dbReference type="EMBL" id="JACYTQ010000003">
    <property type="protein sequence ID" value="MBD8489253.1"/>
    <property type="molecule type" value="Genomic_DNA"/>
</dbReference>
<dbReference type="Gene3D" id="1.20.120.1080">
    <property type="match status" value="1"/>
</dbReference>